<dbReference type="Proteomes" id="UP000009011">
    <property type="component" value="Chromosome"/>
</dbReference>
<name>I7A0L4_MELRP</name>
<dbReference type="EMBL" id="CP003557">
    <property type="protein sequence ID" value="AFN73501.1"/>
    <property type="molecule type" value="Genomic_DNA"/>
</dbReference>
<evidence type="ECO:0000256" key="1">
    <source>
        <dbReference type="SAM" id="SignalP"/>
    </source>
</evidence>
<evidence type="ECO:0000313" key="3">
    <source>
        <dbReference type="Proteomes" id="UP000009011"/>
    </source>
</evidence>
<sequence length="350" mass="38923">MKKTILLALLLAVTINAQQGISIQLDVFQDLATIDLAAFFPEGNINNQPRIMRVSIFPENTEVVVEGIVEWKREINTEFEQVTYFITKPFLSRTFYNDEIEKSEIKTEVEITNDKLKEELIKIGKPKGIFHIFFRVTEINTGEQAEDERVFTFLNPTPPEITSPLENEEVDIGSIIVTWDQSIGASGYIIRANFMDENATPEDALNSGEPLVDDLEVESGVTQINLTESATREILPDTNIVVSVTAKIEGAGEVIRLASQPRVFRTSSSPGGGAAAVRPVNPEVLRLANFLQNKVSSEFVNKLLNGEISPDEIKIFDAEGNQLGFSDLNAILDYLDQNGQSIISIDFNNR</sequence>
<feature type="signal peptide" evidence="1">
    <location>
        <begin position="1"/>
        <end position="19"/>
    </location>
</feature>
<proteinExistence type="predicted"/>
<protein>
    <submittedName>
        <fullName evidence="2">Uncharacterized protein</fullName>
    </submittedName>
</protein>
<gene>
    <name evidence="2" type="ordered locus">MROS_0257</name>
</gene>
<dbReference type="STRING" id="1191523.MROS_0257"/>
<keyword evidence="3" id="KW-1185">Reference proteome</keyword>
<feature type="chain" id="PRO_5003707525" evidence="1">
    <location>
        <begin position="20"/>
        <end position="350"/>
    </location>
</feature>
<accession>I7A0L4</accession>
<dbReference type="HOGENOM" id="CLU_791809_0_0_10"/>
<organism evidence="2 3">
    <name type="scientific">Melioribacter roseus (strain DSM 23840 / JCM 17771 / VKM B-2668 / P3M-2)</name>
    <dbReference type="NCBI Taxonomy" id="1191523"/>
    <lineage>
        <taxon>Bacteria</taxon>
        <taxon>Pseudomonadati</taxon>
        <taxon>Ignavibacteriota</taxon>
        <taxon>Ignavibacteria</taxon>
        <taxon>Ignavibacteriales</taxon>
        <taxon>Melioribacteraceae</taxon>
        <taxon>Melioribacter</taxon>
    </lineage>
</organism>
<dbReference type="RefSeq" id="WP_014854938.1">
    <property type="nucleotide sequence ID" value="NC_018178.1"/>
</dbReference>
<evidence type="ECO:0000313" key="2">
    <source>
        <dbReference type="EMBL" id="AFN73501.1"/>
    </source>
</evidence>
<dbReference type="KEGG" id="mro:MROS_0257"/>
<keyword evidence="1" id="KW-0732">Signal</keyword>
<reference evidence="2 3" key="1">
    <citation type="journal article" date="2013" name="PLoS ONE">
        <title>Genomic analysis of Melioribacter roseus, facultatively anaerobic organotrophic bacterium representing a novel deep lineage within Bacteriodetes/Chlorobi group.</title>
        <authorList>
            <person name="Kadnikov V.V."/>
            <person name="Mardanov A.V."/>
            <person name="Podosokorskaya O.A."/>
            <person name="Gavrilov S.N."/>
            <person name="Kublanov I.V."/>
            <person name="Beletsky A.V."/>
            <person name="Bonch-Osmolovskaya E.A."/>
            <person name="Ravin N.V."/>
        </authorList>
    </citation>
    <scope>NUCLEOTIDE SEQUENCE [LARGE SCALE GENOMIC DNA]</scope>
    <source>
        <strain evidence="3">JCM 17771 / P3M-2</strain>
    </source>
</reference>
<dbReference type="AlphaFoldDB" id="I7A0L4"/>